<name>A0ABV1FVJ6_9BACT</name>
<comment type="similarity">
    <text evidence="2">Belongs to the SusD family.</text>
</comment>
<dbReference type="Gene3D" id="1.25.40.390">
    <property type="match status" value="1"/>
</dbReference>
<evidence type="ECO:0000256" key="2">
    <source>
        <dbReference type="ARBA" id="ARBA00006275"/>
    </source>
</evidence>
<dbReference type="PROSITE" id="PS51257">
    <property type="entry name" value="PROKAR_LIPOPROTEIN"/>
    <property type="match status" value="1"/>
</dbReference>
<comment type="subcellular location">
    <subcellularLocation>
        <location evidence="1">Cell outer membrane</location>
    </subcellularLocation>
</comment>
<evidence type="ECO:0000256" key="6">
    <source>
        <dbReference type="SAM" id="SignalP"/>
    </source>
</evidence>
<evidence type="ECO:0000256" key="5">
    <source>
        <dbReference type="ARBA" id="ARBA00023237"/>
    </source>
</evidence>
<dbReference type="EMBL" id="JBBNGE010000004">
    <property type="protein sequence ID" value="MEQ2507078.1"/>
    <property type="molecule type" value="Genomic_DNA"/>
</dbReference>
<keyword evidence="4" id="KW-0472">Membrane</keyword>
<dbReference type="SUPFAM" id="SSF48452">
    <property type="entry name" value="TPR-like"/>
    <property type="match status" value="1"/>
</dbReference>
<evidence type="ECO:0000259" key="7">
    <source>
        <dbReference type="Pfam" id="PF07980"/>
    </source>
</evidence>
<accession>A0ABV1FVJ6</accession>
<gene>
    <name evidence="8" type="ORF">AAAT87_02140</name>
</gene>
<feature type="chain" id="PRO_5046317831" evidence="6">
    <location>
        <begin position="25"/>
        <end position="543"/>
    </location>
</feature>
<proteinExistence type="inferred from homology"/>
<organism evidence="8 9">
    <name type="scientific">Segatella sinensis</name>
    <dbReference type="NCBI Taxonomy" id="3085167"/>
    <lineage>
        <taxon>Bacteria</taxon>
        <taxon>Pseudomonadati</taxon>
        <taxon>Bacteroidota</taxon>
        <taxon>Bacteroidia</taxon>
        <taxon>Bacteroidales</taxon>
        <taxon>Prevotellaceae</taxon>
        <taxon>Segatella</taxon>
    </lineage>
</organism>
<keyword evidence="9" id="KW-1185">Reference proteome</keyword>
<evidence type="ECO:0000256" key="3">
    <source>
        <dbReference type="ARBA" id="ARBA00022729"/>
    </source>
</evidence>
<dbReference type="InterPro" id="IPR041662">
    <property type="entry name" value="SusD-like_2"/>
</dbReference>
<feature type="domain" description="RagB/SusD" evidence="7">
    <location>
        <begin position="341"/>
        <end position="542"/>
    </location>
</feature>
<sequence>MMKAKNILLYSAMAGMALSLSSCGDDFLSVDPASSLPIDGYYNTKAHVDEAVTAAYAPMAWYDYFEGWCPLFLVSDAQGDDIYVGGGNTTDQAEIHLASQYKSTSLMNFKGAWTTSYSGINRSNWVIKDAEESTELSDAEKVAYIAEAKTLKAFYYLQLWKFWGNVPYYEKNLEFPYIAEQLSASEVYDKVIVMLEEVIKSNALPMKETAARSGHATQAFAEMLFADYVMYQKDESRYQQALGYMEDIINSRKYSLMSDYAGIWEQSGEWCDESIYEINYCAKGSKRGWGNANAPGGTVVPAMIGIDGLSYKASAAHLAENPSYAPKQELNGGWGFCDVSKEVYDLYEKDDIRRTGGIVNMADYAADYKARTGDEVTYNGRYQNTGIFLLKYLGRPGGNDGVVADADLGWDNNQRIYRYSETLLNAAELILRTGGDAAKAQGFYNEVRNRAHASARTVSLDNLLEERRMEFVGEGKRYYDLIRFGKAAEVLKPGGGKVLNKAKTAYDVLGVPERIQWTESKKYLPIPQDEIEAAKGTLKQNEY</sequence>
<evidence type="ECO:0000313" key="9">
    <source>
        <dbReference type="Proteomes" id="UP001465717"/>
    </source>
</evidence>
<keyword evidence="5" id="KW-0998">Cell outer membrane</keyword>
<evidence type="ECO:0000313" key="8">
    <source>
        <dbReference type="EMBL" id="MEQ2507078.1"/>
    </source>
</evidence>
<keyword evidence="3 6" id="KW-0732">Signal</keyword>
<feature type="signal peptide" evidence="6">
    <location>
        <begin position="1"/>
        <end position="24"/>
    </location>
</feature>
<protein>
    <submittedName>
        <fullName evidence="8">RagB/SusD family nutrient uptake outer membrane protein</fullName>
    </submittedName>
</protein>
<dbReference type="InterPro" id="IPR011990">
    <property type="entry name" value="TPR-like_helical_dom_sf"/>
</dbReference>
<evidence type="ECO:0000256" key="4">
    <source>
        <dbReference type="ARBA" id="ARBA00023136"/>
    </source>
</evidence>
<dbReference type="Pfam" id="PF07980">
    <property type="entry name" value="SusD_RagB"/>
    <property type="match status" value="1"/>
</dbReference>
<dbReference type="RefSeq" id="WP_349225483.1">
    <property type="nucleotide sequence ID" value="NZ_JBBNFG020000010.1"/>
</dbReference>
<evidence type="ECO:0000256" key="1">
    <source>
        <dbReference type="ARBA" id="ARBA00004442"/>
    </source>
</evidence>
<comment type="caution">
    <text evidence="8">The sequence shown here is derived from an EMBL/GenBank/DDBJ whole genome shotgun (WGS) entry which is preliminary data.</text>
</comment>
<dbReference type="Proteomes" id="UP001465717">
    <property type="component" value="Unassembled WGS sequence"/>
</dbReference>
<reference evidence="8 9" key="1">
    <citation type="submission" date="2024-04" db="EMBL/GenBank/DDBJ databases">
        <title>Human intestinal bacterial collection.</title>
        <authorList>
            <person name="Pauvert C."/>
            <person name="Hitch T.C.A."/>
            <person name="Clavel T."/>
        </authorList>
    </citation>
    <scope>NUCLEOTIDE SEQUENCE [LARGE SCALE GENOMIC DNA]</scope>
    <source>
        <strain evidence="8 9">CLA-AA-H174</strain>
    </source>
</reference>
<dbReference type="Pfam" id="PF12771">
    <property type="entry name" value="SusD-like_2"/>
    <property type="match status" value="1"/>
</dbReference>
<dbReference type="InterPro" id="IPR012944">
    <property type="entry name" value="SusD_RagB_dom"/>
</dbReference>